<evidence type="ECO:0000259" key="2">
    <source>
        <dbReference type="Pfam" id="PF13439"/>
    </source>
</evidence>
<feature type="domain" description="Glycosyltransferase subfamily 4-like N-terminal" evidence="2">
    <location>
        <begin position="23"/>
        <end position="185"/>
    </location>
</feature>
<feature type="domain" description="Glycosyl transferase family 1" evidence="1">
    <location>
        <begin position="191"/>
        <end position="364"/>
    </location>
</feature>
<organism evidence="3 4">
    <name type="scientific">Alicyclobacillus ferrooxydans</name>
    <dbReference type="NCBI Taxonomy" id="471514"/>
    <lineage>
        <taxon>Bacteria</taxon>
        <taxon>Bacillati</taxon>
        <taxon>Bacillota</taxon>
        <taxon>Bacilli</taxon>
        <taxon>Bacillales</taxon>
        <taxon>Alicyclobacillaceae</taxon>
        <taxon>Alicyclobacillus</taxon>
    </lineage>
</organism>
<proteinExistence type="predicted"/>
<dbReference type="OrthoDB" id="9815550at2"/>
<dbReference type="GO" id="GO:0016757">
    <property type="term" value="F:glycosyltransferase activity"/>
    <property type="evidence" value="ECO:0007669"/>
    <property type="project" value="InterPro"/>
</dbReference>
<dbReference type="AlphaFoldDB" id="A0A0P9GH59"/>
<dbReference type="InterPro" id="IPR001296">
    <property type="entry name" value="Glyco_trans_1"/>
</dbReference>
<accession>A0A0P9GH59</accession>
<dbReference type="Proteomes" id="UP000050482">
    <property type="component" value="Unassembled WGS sequence"/>
</dbReference>
<dbReference type="STRING" id="471514.AN477_22985"/>
<dbReference type="Pfam" id="PF00534">
    <property type="entry name" value="Glycos_transf_1"/>
    <property type="match status" value="1"/>
</dbReference>
<dbReference type="PATRIC" id="fig|471514.4.peg.2130"/>
<evidence type="ECO:0000313" key="4">
    <source>
        <dbReference type="Proteomes" id="UP000050482"/>
    </source>
</evidence>
<sequence length="411" mass="45715">MATTKMSVAQVDVMYYSHSGDISGAEISLLLTMQGLTRTRAILVAPNGELTDRAEKMGIRTIIQNSYRARMTRNPIKLLIGLLGTCAAGLRLRKLVGELHPQIVHANSIRAGLIAILATIGRETKLVWHVRDQLPLNVVGRWVRRVAAYTTDCLFFISNDIQKNFLSDMNRRVRSQVVYNGIELDAAPRRPSIRGDLGVSSDTFVVGVVGQIAPWKRQRDAITAFAQLRKSHPKCELWIVGSPKFRPENVVYEADLLDYAASLGVENEVRFFGFQEDVLSFMDEMDVLLVTSKNEPFGRVVIEAMLMSKPVIGTRGGGIPEIIADGVTGFLVQTGDTEMMANLLDWLQRNVSLRTNLGRAGYERVVSHFSIQRTCAELELAYADLQDPGSRAITHAAATLQEEAERYRAIR</sequence>
<gene>
    <name evidence="3" type="ORF">AN477_22985</name>
</gene>
<dbReference type="Pfam" id="PF13439">
    <property type="entry name" value="Glyco_transf_4"/>
    <property type="match status" value="1"/>
</dbReference>
<keyword evidence="4" id="KW-1185">Reference proteome</keyword>
<dbReference type="SUPFAM" id="SSF53756">
    <property type="entry name" value="UDP-Glycosyltransferase/glycogen phosphorylase"/>
    <property type="match status" value="1"/>
</dbReference>
<dbReference type="InterPro" id="IPR028098">
    <property type="entry name" value="Glyco_trans_4-like_N"/>
</dbReference>
<dbReference type="RefSeq" id="WP_054971515.1">
    <property type="nucleotide sequence ID" value="NZ_LJCO01000107.1"/>
</dbReference>
<dbReference type="PANTHER" id="PTHR12526">
    <property type="entry name" value="GLYCOSYLTRANSFERASE"/>
    <property type="match status" value="1"/>
</dbReference>
<reference evidence="3 4" key="1">
    <citation type="submission" date="2015-09" db="EMBL/GenBank/DDBJ databases">
        <title>Draft genome sequence of Alicyclobacillus ferrooxydans DSM 22381.</title>
        <authorList>
            <person name="Hemp J."/>
        </authorList>
    </citation>
    <scope>NUCLEOTIDE SEQUENCE [LARGE SCALE GENOMIC DNA]</scope>
    <source>
        <strain evidence="3 4">TC-34</strain>
    </source>
</reference>
<dbReference type="EMBL" id="LJCO01000107">
    <property type="protein sequence ID" value="KPV39354.1"/>
    <property type="molecule type" value="Genomic_DNA"/>
</dbReference>
<comment type="caution">
    <text evidence="3">The sequence shown here is derived from an EMBL/GenBank/DDBJ whole genome shotgun (WGS) entry which is preliminary data.</text>
</comment>
<name>A0A0P9GH59_9BACL</name>
<evidence type="ECO:0000259" key="1">
    <source>
        <dbReference type="Pfam" id="PF00534"/>
    </source>
</evidence>
<dbReference type="Gene3D" id="3.40.50.2000">
    <property type="entry name" value="Glycogen Phosphorylase B"/>
    <property type="match status" value="2"/>
</dbReference>
<protein>
    <recommendedName>
        <fullName evidence="5">Glycosyl transferase family 1</fullName>
    </recommendedName>
</protein>
<evidence type="ECO:0008006" key="5">
    <source>
        <dbReference type="Google" id="ProtNLM"/>
    </source>
</evidence>
<evidence type="ECO:0000313" key="3">
    <source>
        <dbReference type="EMBL" id="KPV39354.1"/>
    </source>
</evidence>